<proteinExistence type="predicted"/>
<feature type="compositionally biased region" description="Basic and acidic residues" evidence="1">
    <location>
        <begin position="370"/>
        <end position="385"/>
    </location>
</feature>
<evidence type="ECO:0000256" key="2">
    <source>
        <dbReference type="SAM" id="Phobius"/>
    </source>
</evidence>
<keyword evidence="2" id="KW-0472">Membrane</keyword>
<dbReference type="AlphaFoldDB" id="A0AAW2GRN5"/>
<feature type="region of interest" description="Disordered" evidence="1">
    <location>
        <begin position="361"/>
        <end position="393"/>
    </location>
</feature>
<evidence type="ECO:0000313" key="4">
    <source>
        <dbReference type="Proteomes" id="UP001430953"/>
    </source>
</evidence>
<accession>A0AAW2GRN5</accession>
<dbReference type="EMBL" id="JADYXP020000002">
    <property type="protein sequence ID" value="KAL0129940.1"/>
    <property type="molecule type" value="Genomic_DNA"/>
</dbReference>
<keyword evidence="2" id="KW-1133">Transmembrane helix</keyword>
<keyword evidence="4" id="KW-1185">Reference proteome</keyword>
<feature type="region of interest" description="Disordered" evidence="1">
    <location>
        <begin position="419"/>
        <end position="445"/>
    </location>
</feature>
<reference evidence="3 4" key="1">
    <citation type="submission" date="2023-03" db="EMBL/GenBank/DDBJ databases">
        <title>High recombination rates correlate with genetic variation in Cardiocondyla obscurior ants.</title>
        <authorList>
            <person name="Errbii M."/>
        </authorList>
    </citation>
    <scope>NUCLEOTIDE SEQUENCE [LARGE SCALE GENOMIC DNA]</scope>
    <source>
        <strain evidence="3">Alpha-2009</strain>
        <tissue evidence="3">Whole body</tissue>
    </source>
</reference>
<sequence>MKEQWSISENKQFAEMEEGLQQEKQKYEKKIEYKTNCCIQCISYLRLILLFEVTLFLGWGCYMVFQIYIPKEMKNETIITPERYSPVIESLPVVQKSHPATEMPAIIVKPEIIIDKINNFLEDIKLTKDQDLRQDKVVLINIPYVTHTNTENSNVRSNNVAEISPINKLLGILSSRNLMRDKKKSSIPQKIISVQYIDNNINTEENKNSPRRTQFMEKLRNIGKAKVSSDFEKFENRNYFTVNVDRLTLESQENHASDVSNILKNVEFDVITILNPEMFADFTNTLQNSKQEFFDLTKDVTLNDRKKSLFENTDKQVNAHFESGFVICPPYESHESSDVLIKNSIKSISVSQPVTQEILEQGENGSSDNTDEKNQDKHDVSDRKNSMSVSAFGNQDYSDTSIVTVQNIVKQYLPEDLAQTEKDEEYESTENIKNSDNKWLQPTVQGSVKSSTSNVEKFRWINAPPSMVELISGDIPKSNEIHSPLSRDTDENMNIDDVIPGSQCEIIIKTGILEVKCPAIKFDEEWNFTSSRSPLTDDPEVTSFEKIFDDYLRAECSTNANDKFEAENISDKSSDKKVTAPQDGKSKMINAFELQESTSSSKISNDESPELFNTEFLDFLNSKEINQDYANYDTYYDLNERSIKQVTTVSSSISELSTSATESNREEHLFFDMSGARHQKKLKINKEQDLGVTDETSTEDLKDFSALKEKLTSLFKNEMLNIMTQYLSRSSAENDYRNDICDILRYARSMFQHPWREQYVALRKLLEHIRNSDYLDDADDSHRKKRMIDDLAWQQDEVSNTLEEDDKEIDLLKNLKKMYQKMEILALTIDRLHERYLLYNKLDDDYVSSELPAESEEQELYA</sequence>
<protein>
    <submittedName>
        <fullName evidence="3">Uncharacterized protein</fullName>
    </submittedName>
</protein>
<evidence type="ECO:0000313" key="3">
    <source>
        <dbReference type="EMBL" id="KAL0129940.1"/>
    </source>
</evidence>
<dbReference type="Proteomes" id="UP001430953">
    <property type="component" value="Unassembled WGS sequence"/>
</dbReference>
<comment type="caution">
    <text evidence="3">The sequence shown here is derived from an EMBL/GenBank/DDBJ whole genome shotgun (WGS) entry which is preliminary data.</text>
</comment>
<name>A0AAW2GRN5_9HYME</name>
<keyword evidence="2" id="KW-0812">Transmembrane</keyword>
<gene>
    <name evidence="3" type="ORF">PUN28_001895</name>
</gene>
<feature type="transmembrane region" description="Helical" evidence="2">
    <location>
        <begin position="44"/>
        <end position="65"/>
    </location>
</feature>
<evidence type="ECO:0000256" key="1">
    <source>
        <dbReference type="SAM" id="MobiDB-lite"/>
    </source>
</evidence>
<feature type="compositionally biased region" description="Polar residues" evidence="1">
    <location>
        <begin position="429"/>
        <end position="445"/>
    </location>
</feature>
<organism evidence="3 4">
    <name type="scientific">Cardiocondyla obscurior</name>
    <dbReference type="NCBI Taxonomy" id="286306"/>
    <lineage>
        <taxon>Eukaryota</taxon>
        <taxon>Metazoa</taxon>
        <taxon>Ecdysozoa</taxon>
        <taxon>Arthropoda</taxon>
        <taxon>Hexapoda</taxon>
        <taxon>Insecta</taxon>
        <taxon>Pterygota</taxon>
        <taxon>Neoptera</taxon>
        <taxon>Endopterygota</taxon>
        <taxon>Hymenoptera</taxon>
        <taxon>Apocrita</taxon>
        <taxon>Aculeata</taxon>
        <taxon>Formicoidea</taxon>
        <taxon>Formicidae</taxon>
        <taxon>Myrmicinae</taxon>
        <taxon>Cardiocondyla</taxon>
    </lineage>
</organism>